<sequence>MTWQISTVTVKRPDASDWTSDVSCSRQRPPSGSVHARGLNYRGPDTLEDGAEETSDVSQRLRGRFISTVAMPTADPGVAAVLPDDVIVVAQVKPLAVLPGVVHHTDPGHEVHHLLPGGVEQVIPALMAPTQSSRSRQPGALRSDILAHLTGGRLLLVHSGFFCWVKILQSASQD</sequence>
<name>A0A4Z2GM74_9TELE</name>
<feature type="compositionally biased region" description="Polar residues" evidence="1">
    <location>
        <begin position="17"/>
        <end position="30"/>
    </location>
</feature>
<dbReference type="EMBL" id="SRLO01000488">
    <property type="protein sequence ID" value="TNN54321.1"/>
    <property type="molecule type" value="Genomic_DNA"/>
</dbReference>
<accession>A0A4Z2GM74</accession>
<dbReference type="Proteomes" id="UP000314294">
    <property type="component" value="Unassembled WGS sequence"/>
</dbReference>
<keyword evidence="3" id="KW-1185">Reference proteome</keyword>
<reference evidence="2 3" key="1">
    <citation type="submission" date="2019-03" db="EMBL/GenBank/DDBJ databases">
        <title>First draft genome of Liparis tanakae, snailfish: a comprehensive survey of snailfish specific genes.</title>
        <authorList>
            <person name="Kim W."/>
            <person name="Song I."/>
            <person name="Jeong J.-H."/>
            <person name="Kim D."/>
            <person name="Kim S."/>
            <person name="Ryu S."/>
            <person name="Song J.Y."/>
            <person name="Lee S.K."/>
        </authorList>
    </citation>
    <scope>NUCLEOTIDE SEQUENCE [LARGE SCALE GENOMIC DNA]</scope>
    <source>
        <tissue evidence="2">Muscle</tissue>
    </source>
</reference>
<evidence type="ECO:0000313" key="3">
    <source>
        <dbReference type="Proteomes" id="UP000314294"/>
    </source>
</evidence>
<feature type="compositionally biased region" description="Acidic residues" evidence="1">
    <location>
        <begin position="46"/>
        <end position="55"/>
    </location>
</feature>
<dbReference type="AlphaFoldDB" id="A0A4Z2GM74"/>
<evidence type="ECO:0000313" key="2">
    <source>
        <dbReference type="EMBL" id="TNN54321.1"/>
    </source>
</evidence>
<evidence type="ECO:0000256" key="1">
    <source>
        <dbReference type="SAM" id="MobiDB-lite"/>
    </source>
</evidence>
<organism evidence="2 3">
    <name type="scientific">Liparis tanakae</name>
    <name type="common">Tanaka's snailfish</name>
    <dbReference type="NCBI Taxonomy" id="230148"/>
    <lineage>
        <taxon>Eukaryota</taxon>
        <taxon>Metazoa</taxon>
        <taxon>Chordata</taxon>
        <taxon>Craniata</taxon>
        <taxon>Vertebrata</taxon>
        <taxon>Euteleostomi</taxon>
        <taxon>Actinopterygii</taxon>
        <taxon>Neopterygii</taxon>
        <taxon>Teleostei</taxon>
        <taxon>Neoteleostei</taxon>
        <taxon>Acanthomorphata</taxon>
        <taxon>Eupercaria</taxon>
        <taxon>Perciformes</taxon>
        <taxon>Cottioidei</taxon>
        <taxon>Cottales</taxon>
        <taxon>Liparidae</taxon>
        <taxon>Liparis</taxon>
    </lineage>
</organism>
<feature type="region of interest" description="Disordered" evidence="1">
    <location>
        <begin position="16"/>
        <end position="55"/>
    </location>
</feature>
<protein>
    <submittedName>
        <fullName evidence="2">Uncharacterized protein</fullName>
    </submittedName>
</protein>
<proteinExistence type="predicted"/>
<gene>
    <name evidence="2" type="ORF">EYF80_035471</name>
</gene>
<comment type="caution">
    <text evidence="2">The sequence shown here is derived from an EMBL/GenBank/DDBJ whole genome shotgun (WGS) entry which is preliminary data.</text>
</comment>